<dbReference type="PANTHER" id="PTHR34220">
    <property type="entry name" value="SENSOR HISTIDINE KINASE YPDA"/>
    <property type="match status" value="1"/>
</dbReference>
<evidence type="ECO:0000313" key="4">
    <source>
        <dbReference type="Proteomes" id="UP000218824"/>
    </source>
</evidence>
<name>A0AAU9AZ89_LYSEN</name>
<organism evidence="3 4">
    <name type="scientific">Lysobacter enzymogenes</name>
    <dbReference type="NCBI Taxonomy" id="69"/>
    <lineage>
        <taxon>Bacteria</taxon>
        <taxon>Pseudomonadati</taxon>
        <taxon>Pseudomonadota</taxon>
        <taxon>Gammaproteobacteria</taxon>
        <taxon>Lysobacterales</taxon>
        <taxon>Lysobacteraceae</taxon>
        <taxon>Lysobacter</taxon>
    </lineage>
</organism>
<sequence>MPADHYPAHNPSPDRPVIRNLFFVARIAAAWFGVFVLIGLVASALPGLQRLDQGPLFMLAILVSIYAASKAFSHLRRVRLIAGHVDATTRANRQRRQIEVPFEVEETFELLTAAIRELPRVQDVESARDSLQVRAKVQRSDQAWMLNLQSADPNSWKYSLALNQIQATVDSGADGSRITLICEPEVGAWSDWFCVDQGTNLENAEALARAIARRMAERRRGERAEAARTATEKELAVAKLSLLHAQVEPHFLYNTLASAQYLTRHDPPRADEMLGHLIEFLRRSLPRTEDALSTLGDELERSRAYLEILKLRMGARLQTQIDVPEELRTLPLPPMILQTLAENAIKHGLEPKPGGGTVWIRARSNETGVAITVADDGMGLNSLNSGSGIGLSNVRERLRLVYGERAQLSIVANFPSGVAATIVVPAASGEEPARV</sequence>
<dbReference type="InterPro" id="IPR036890">
    <property type="entry name" value="HATPase_C_sf"/>
</dbReference>
<protein>
    <recommendedName>
        <fullName evidence="2">Histidine kinase/HSP90-like ATPase domain-containing protein</fullName>
    </recommendedName>
</protein>
<dbReference type="InterPro" id="IPR003594">
    <property type="entry name" value="HATPase_dom"/>
</dbReference>
<dbReference type="KEGG" id="lem:LEN_3420"/>
<dbReference type="InterPro" id="IPR050640">
    <property type="entry name" value="Bact_2-comp_sensor_kinase"/>
</dbReference>
<feature type="domain" description="Histidine kinase/HSP90-like ATPase" evidence="2">
    <location>
        <begin position="332"/>
        <end position="428"/>
    </location>
</feature>
<gene>
    <name evidence="3" type="ORF">LEN_3420</name>
</gene>
<keyword evidence="1" id="KW-1133">Transmembrane helix</keyword>
<keyword evidence="3" id="KW-0808">Transferase</keyword>
<dbReference type="SMART" id="SM00387">
    <property type="entry name" value="HATPase_c"/>
    <property type="match status" value="1"/>
</dbReference>
<dbReference type="Pfam" id="PF06580">
    <property type="entry name" value="His_kinase"/>
    <property type="match status" value="1"/>
</dbReference>
<accession>A0AAU9AZ89</accession>
<feature type="transmembrane region" description="Helical" evidence="1">
    <location>
        <begin position="21"/>
        <end position="42"/>
    </location>
</feature>
<keyword evidence="1" id="KW-0472">Membrane</keyword>
<dbReference type="Gene3D" id="3.30.565.10">
    <property type="entry name" value="Histidine kinase-like ATPase, C-terminal domain"/>
    <property type="match status" value="1"/>
</dbReference>
<dbReference type="AlphaFoldDB" id="A0AAU9AZ89"/>
<evidence type="ECO:0000259" key="2">
    <source>
        <dbReference type="SMART" id="SM00387"/>
    </source>
</evidence>
<evidence type="ECO:0000313" key="3">
    <source>
        <dbReference type="EMBL" id="BAV98907.1"/>
    </source>
</evidence>
<proteinExistence type="predicted"/>
<dbReference type="GO" id="GO:0016020">
    <property type="term" value="C:membrane"/>
    <property type="evidence" value="ECO:0007669"/>
    <property type="project" value="InterPro"/>
</dbReference>
<dbReference type="GO" id="GO:0000155">
    <property type="term" value="F:phosphorelay sensor kinase activity"/>
    <property type="evidence" value="ECO:0007669"/>
    <property type="project" value="InterPro"/>
</dbReference>
<evidence type="ECO:0000256" key="1">
    <source>
        <dbReference type="SAM" id="Phobius"/>
    </source>
</evidence>
<dbReference type="PANTHER" id="PTHR34220:SF9">
    <property type="entry name" value="SIGNAL TRANSDUCTION HISTIDINE KINASE INTERNAL REGION DOMAIN-CONTAINING PROTEIN"/>
    <property type="match status" value="1"/>
</dbReference>
<keyword evidence="1" id="KW-0812">Transmembrane</keyword>
<dbReference type="SUPFAM" id="SSF55874">
    <property type="entry name" value="ATPase domain of HSP90 chaperone/DNA topoisomerase II/histidine kinase"/>
    <property type="match status" value="1"/>
</dbReference>
<dbReference type="InterPro" id="IPR010559">
    <property type="entry name" value="Sig_transdc_His_kin_internal"/>
</dbReference>
<dbReference type="Pfam" id="PF02518">
    <property type="entry name" value="HATPase_c"/>
    <property type="match status" value="1"/>
</dbReference>
<dbReference type="Proteomes" id="UP000218824">
    <property type="component" value="Chromosome"/>
</dbReference>
<reference evidence="3 4" key="1">
    <citation type="journal article" date="2017" name="DNA Res.">
        <title>Complete genome sequence and expression profile of the commercial lytic enzyme producer Lysobacter enzymogenes M497-1.</title>
        <authorList>
            <person name="Takami H."/>
            <person name="Toyoda A."/>
            <person name="Uchiyama I."/>
            <person name="Itoh T."/>
            <person name="Takaki Y."/>
            <person name="Arai W."/>
            <person name="Nishi S."/>
            <person name="Kawai M."/>
            <person name="Shinya K."/>
            <person name="Ikeda H."/>
        </authorList>
    </citation>
    <scope>NUCLEOTIDE SEQUENCE [LARGE SCALE GENOMIC DNA]</scope>
    <source>
        <strain evidence="3 4">M497-1</strain>
    </source>
</reference>
<dbReference type="EMBL" id="AP014940">
    <property type="protein sequence ID" value="BAV98907.1"/>
    <property type="molecule type" value="Genomic_DNA"/>
</dbReference>